<dbReference type="InterPro" id="IPR020594">
    <property type="entry name" value="Ribosomal_bL9_bac/chp"/>
</dbReference>
<dbReference type="InterPro" id="IPR020069">
    <property type="entry name" value="Ribosomal_bL9_C"/>
</dbReference>
<dbReference type="GO" id="GO:0006412">
    <property type="term" value="P:translation"/>
    <property type="evidence" value="ECO:0007669"/>
    <property type="project" value="UniProtKB-UniRule"/>
</dbReference>
<accession>A0A1G2NFI9</accession>
<dbReference type="GO" id="GO:0003735">
    <property type="term" value="F:structural constituent of ribosome"/>
    <property type="evidence" value="ECO:0007669"/>
    <property type="project" value="InterPro"/>
</dbReference>
<protein>
    <recommendedName>
        <fullName evidence="6 7">Large ribosomal subunit protein bL9</fullName>
    </recommendedName>
</protein>
<evidence type="ECO:0000256" key="7">
    <source>
        <dbReference type="HAMAP-Rule" id="MF_00503"/>
    </source>
</evidence>
<dbReference type="InterPro" id="IPR036935">
    <property type="entry name" value="Ribosomal_bL9_N_sf"/>
</dbReference>
<keyword evidence="2 7" id="KW-0699">rRNA-binding</keyword>
<dbReference type="EMBL" id="MHSA01000016">
    <property type="protein sequence ID" value="OHA34151.1"/>
    <property type="molecule type" value="Genomic_DNA"/>
</dbReference>
<dbReference type="GO" id="GO:0019843">
    <property type="term" value="F:rRNA binding"/>
    <property type="evidence" value="ECO:0007669"/>
    <property type="project" value="UniProtKB-UniRule"/>
</dbReference>
<feature type="domain" description="Large ribosomal subunit protein bL9 C-terminal" evidence="9">
    <location>
        <begin position="62"/>
        <end position="144"/>
    </location>
</feature>
<keyword evidence="3 7" id="KW-0694">RNA-binding</keyword>
<dbReference type="InterPro" id="IPR020070">
    <property type="entry name" value="Ribosomal_bL9_N"/>
</dbReference>
<evidence type="ECO:0000256" key="2">
    <source>
        <dbReference type="ARBA" id="ARBA00022730"/>
    </source>
</evidence>
<evidence type="ECO:0000313" key="11">
    <source>
        <dbReference type="Proteomes" id="UP000177797"/>
    </source>
</evidence>
<dbReference type="Pfam" id="PF03948">
    <property type="entry name" value="Ribosomal_L9_C"/>
    <property type="match status" value="1"/>
</dbReference>
<evidence type="ECO:0000256" key="4">
    <source>
        <dbReference type="ARBA" id="ARBA00022980"/>
    </source>
</evidence>
<dbReference type="PANTHER" id="PTHR21368">
    <property type="entry name" value="50S RIBOSOMAL PROTEIN L9"/>
    <property type="match status" value="1"/>
</dbReference>
<dbReference type="GO" id="GO:0005840">
    <property type="term" value="C:ribosome"/>
    <property type="evidence" value="ECO:0007669"/>
    <property type="project" value="UniProtKB-KW"/>
</dbReference>
<evidence type="ECO:0000259" key="8">
    <source>
        <dbReference type="Pfam" id="PF01281"/>
    </source>
</evidence>
<dbReference type="GO" id="GO:1990904">
    <property type="term" value="C:ribonucleoprotein complex"/>
    <property type="evidence" value="ECO:0007669"/>
    <property type="project" value="UniProtKB-KW"/>
</dbReference>
<keyword evidence="5 7" id="KW-0687">Ribonucleoprotein</keyword>
<keyword evidence="4 7" id="KW-0689">Ribosomal protein</keyword>
<organism evidence="10 11">
    <name type="scientific">Candidatus Taylorbacteria bacterium RIFCSPLOWO2_01_FULL_48_100</name>
    <dbReference type="NCBI Taxonomy" id="1802322"/>
    <lineage>
        <taxon>Bacteria</taxon>
        <taxon>Candidatus Tayloriibacteriota</taxon>
    </lineage>
</organism>
<dbReference type="Gene3D" id="3.40.5.10">
    <property type="entry name" value="Ribosomal protein L9, N-terminal domain"/>
    <property type="match status" value="1"/>
</dbReference>
<dbReference type="AlphaFoldDB" id="A0A1G2NFI9"/>
<comment type="function">
    <text evidence="7">Binds to the 23S rRNA.</text>
</comment>
<dbReference type="Proteomes" id="UP000177797">
    <property type="component" value="Unassembled WGS sequence"/>
</dbReference>
<evidence type="ECO:0000256" key="5">
    <source>
        <dbReference type="ARBA" id="ARBA00023274"/>
    </source>
</evidence>
<sequence length="147" mass="15582">MKIILLQDVPKVGKKWEVKSVADGFAQNSLIPRRLAEAATASAVARAATARADANAKHSASADALAQNLKKIEGARVEINAKANEQGHLFAAIHESDIITALKQKTGVEVAPEFLKIAHSIKTSGEHSIEVSVGDVKAHFTLSVIVN</sequence>
<comment type="caution">
    <text evidence="10">The sequence shown here is derived from an EMBL/GenBank/DDBJ whole genome shotgun (WGS) entry which is preliminary data.</text>
</comment>
<gene>
    <name evidence="7" type="primary">rplI</name>
    <name evidence="10" type="ORF">A2938_02485</name>
</gene>
<evidence type="ECO:0000256" key="6">
    <source>
        <dbReference type="ARBA" id="ARBA00035292"/>
    </source>
</evidence>
<evidence type="ECO:0000259" key="9">
    <source>
        <dbReference type="Pfam" id="PF03948"/>
    </source>
</evidence>
<dbReference type="InterPro" id="IPR000244">
    <property type="entry name" value="Ribosomal_bL9"/>
</dbReference>
<dbReference type="InterPro" id="IPR009027">
    <property type="entry name" value="Ribosomal_bL9/RNase_H1_N"/>
</dbReference>
<dbReference type="NCBIfam" id="TIGR00158">
    <property type="entry name" value="L9"/>
    <property type="match status" value="1"/>
</dbReference>
<evidence type="ECO:0000313" key="10">
    <source>
        <dbReference type="EMBL" id="OHA34151.1"/>
    </source>
</evidence>
<dbReference type="HAMAP" id="MF_00503">
    <property type="entry name" value="Ribosomal_bL9"/>
    <property type="match status" value="1"/>
</dbReference>
<comment type="similarity">
    <text evidence="1 7">Belongs to the bacterial ribosomal protein bL9 family.</text>
</comment>
<feature type="domain" description="Ribosomal protein L9" evidence="8">
    <location>
        <begin position="1"/>
        <end position="45"/>
    </location>
</feature>
<reference evidence="10 11" key="1">
    <citation type="journal article" date="2016" name="Nat. Commun.">
        <title>Thousands of microbial genomes shed light on interconnected biogeochemical processes in an aquifer system.</title>
        <authorList>
            <person name="Anantharaman K."/>
            <person name="Brown C.T."/>
            <person name="Hug L.A."/>
            <person name="Sharon I."/>
            <person name="Castelle C.J."/>
            <person name="Probst A.J."/>
            <person name="Thomas B.C."/>
            <person name="Singh A."/>
            <person name="Wilkins M.J."/>
            <person name="Karaoz U."/>
            <person name="Brodie E.L."/>
            <person name="Williams K.H."/>
            <person name="Hubbard S.S."/>
            <person name="Banfield J.F."/>
        </authorList>
    </citation>
    <scope>NUCLEOTIDE SEQUENCE [LARGE SCALE GENOMIC DNA]</scope>
</reference>
<dbReference type="SUPFAM" id="SSF55658">
    <property type="entry name" value="L9 N-domain-like"/>
    <property type="match status" value="1"/>
</dbReference>
<dbReference type="SUPFAM" id="SSF55653">
    <property type="entry name" value="Ribosomal protein L9 C-domain"/>
    <property type="match status" value="1"/>
</dbReference>
<proteinExistence type="inferred from homology"/>
<evidence type="ECO:0000256" key="1">
    <source>
        <dbReference type="ARBA" id="ARBA00010605"/>
    </source>
</evidence>
<dbReference type="Gene3D" id="3.10.430.100">
    <property type="entry name" value="Ribosomal protein L9, C-terminal domain"/>
    <property type="match status" value="1"/>
</dbReference>
<dbReference type="InterPro" id="IPR036791">
    <property type="entry name" value="Ribosomal_bL9_C_sf"/>
</dbReference>
<evidence type="ECO:0000256" key="3">
    <source>
        <dbReference type="ARBA" id="ARBA00022884"/>
    </source>
</evidence>
<name>A0A1G2NFI9_9BACT</name>
<dbReference type="Pfam" id="PF01281">
    <property type="entry name" value="Ribosomal_L9_N"/>
    <property type="match status" value="1"/>
</dbReference>